<dbReference type="InterPro" id="IPR003593">
    <property type="entry name" value="AAA+_ATPase"/>
</dbReference>
<dbReference type="InterPro" id="IPR048333">
    <property type="entry name" value="HA2_WH"/>
</dbReference>
<dbReference type="Gene3D" id="1.20.120.1080">
    <property type="match status" value="1"/>
</dbReference>
<dbReference type="InterPro" id="IPR027417">
    <property type="entry name" value="P-loop_NTPase"/>
</dbReference>
<comment type="catalytic activity">
    <reaction evidence="7">
        <text>ATP + H2O = ADP + phosphate + H(+)</text>
        <dbReference type="Rhea" id="RHEA:13065"/>
        <dbReference type="ChEBI" id="CHEBI:15377"/>
        <dbReference type="ChEBI" id="CHEBI:15378"/>
        <dbReference type="ChEBI" id="CHEBI:30616"/>
        <dbReference type="ChEBI" id="CHEBI:43474"/>
        <dbReference type="ChEBI" id="CHEBI:456216"/>
        <dbReference type="EC" id="3.6.4.13"/>
    </reaction>
</comment>
<feature type="domain" description="Helicase C-terminal" evidence="9">
    <location>
        <begin position="260"/>
        <end position="465"/>
    </location>
</feature>
<evidence type="ECO:0000256" key="1">
    <source>
        <dbReference type="ARBA" id="ARBA00008792"/>
    </source>
</evidence>
<evidence type="ECO:0000256" key="7">
    <source>
        <dbReference type="ARBA" id="ARBA00047984"/>
    </source>
</evidence>
<dbReference type="SUPFAM" id="SSF52540">
    <property type="entry name" value="P-loop containing nucleoside triphosphate hydrolases"/>
    <property type="match status" value="1"/>
</dbReference>
<dbReference type="GO" id="GO:0003724">
    <property type="term" value="F:RNA helicase activity"/>
    <property type="evidence" value="ECO:0007669"/>
    <property type="project" value="UniProtKB-EC"/>
</dbReference>
<dbReference type="InterPro" id="IPR001650">
    <property type="entry name" value="Helicase_C-like"/>
</dbReference>
<dbReference type="SMART" id="SM00487">
    <property type="entry name" value="DEXDc"/>
    <property type="match status" value="1"/>
</dbReference>
<dbReference type="PANTHER" id="PTHR18934">
    <property type="entry name" value="ATP-DEPENDENT RNA HELICASE"/>
    <property type="match status" value="1"/>
</dbReference>
<dbReference type="Pfam" id="PF00271">
    <property type="entry name" value="Helicase_C"/>
    <property type="match status" value="1"/>
</dbReference>
<dbReference type="InterPro" id="IPR007502">
    <property type="entry name" value="Helicase-assoc_dom"/>
</dbReference>
<gene>
    <name evidence="10" type="ORF">IFM89_011724</name>
</gene>
<dbReference type="Pfam" id="PF04408">
    <property type="entry name" value="WHD_HA2"/>
    <property type="match status" value="1"/>
</dbReference>
<dbReference type="PROSITE" id="PS00690">
    <property type="entry name" value="DEAH_ATP_HELICASE"/>
    <property type="match status" value="1"/>
</dbReference>
<dbReference type="GO" id="GO:0016787">
    <property type="term" value="F:hydrolase activity"/>
    <property type="evidence" value="ECO:0007669"/>
    <property type="project" value="UniProtKB-KW"/>
</dbReference>
<dbReference type="PROSITE" id="PS51192">
    <property type="entry name" value="HELICASE_ATP_BIND_1"/>
    <property type="match status" value="1"/>
</dbReference>
<comment type="similarity">
    <text evidence="1">Belongs to the DEAD box helicase family. DEAH subfamily.</text>
</comment>
<dbReference type="CDD" id="cd17978">
    <property type="entry name" value="DEXHc_DHX33"/>
    <property type="match status" value="1"/>
</dbReference>
<evidence type="ECO:0000313" key="11">
    <source>
        <dbReference type="Proteomes" id="UP000631114"/>
    </source>
</evidence>
<dbReference type="Pfam" id="PF07717">
    <property type="entry name" value="OB_NTP_bind"/>
    <property type="match status" value="1"/>
</dbReference>
<dbReference type="GO" id="GO:0005524">
    <property type="term" value="F:ATP binding"/>
    <property type="evidence" value="ECO:0007669"/>
    <property type="project" value="UniProtKB-KW"/>
</dbReference>
<keyword evidence="3" id="KW-0547">Nucleotide-binding</keyword>
<dbReference type="InterPro" id="IPR011709">
    <property type="entry name" value="DEAD-box_helicase_OB_fold"/>
</dbReference>
<organism evidence="10 11">
    <name type="scientific">Coptis chinensis</name>
    <dbReference type="NCBI Taxonomy" id="261450"/>
    <lineage>
        <taxon>Eukaryota</taxon>
        <taxon>Viridiplantae</taxon>
        <taxon>Streptophyta</taxon>
        <taxon>Embryophyta</taxon>
        <taxon>Tracheophyta</taxon>
        <taxon>Spermatophyta</taxon>
        <taxon>Magnoliopsida</taxon>
        <taxon>Ranunculales</taxon>
        <taxon>Ranunculaceae</taxon>
        <taxon>Coptidoideae</taxon>
        <taxon>Coptis</taxon>
    </lineage>
</organism>
<dbReference type="GO" id="GO:0003725">
    <property type="term" value="F:double-stranded RNA binding"/>
    <property type="evidence" value="ECO:0007669"/>
    <property type="project" value="TreeGrafter"/>
</dbReference>
<dbReference type="PROSITE" id="PS51194">
    <property type="entry name" value="HELICASE_CTER"/>
    <property type="match status" value="1"/>
</dbReference>
<dbReference type="CDD" id="cd18791">
    <property type="entry name" value="SF2_C_RHA"/>
    <property type="match status" value="1"/>
</dbReference>
<dbReference type="SMART" id="SM00847">
    <property type="entry name" value="HA2"/>
    <property type="match status" value="1"/>
</dbReference>
<keyword evidence="11" id="KW-1185">Reference proteome</keyword>
<dbReference type="GO" id="GO:0005730">
    <property type="term" value="C:nucleolus"/>
    <property type="evidence" value="ECO:0007669"/>
    <property type="project" value="TreeGrafter"/>
</dbReference>
<dbReference type="SMART" id="SM00382">
    <property type="entry name" value="AAA"/>
    <property type="match status" value="1"/>
</dbReference>
<dbReference type="FunFam" id="3.40.50.300:FF:002859">
    <property type="entry name" value="putative pre-mRNA-splicing factor ATP-dependent RNA helicase DHX16 isoform X1"/>
    <property type="match status" value="1"/>
</dbReference>
<keyword evidence="5" id="KW-0347">Helicase</keyword>
<evidence type="ECO:0000259" key="9">
    <source>
        <dbReference type="PROSITE" id="PS51194"/>
    </source>
</evidence>
<dbReference type="SMART" id="SM00490">
    <property type="entry name" value="HELICc"/>
    <property type="match status" value="1"/>
</dbReference>
<evidence type="ECO:0000313" key="10">
    <source>
        <dbReference type="EMBL" id="KAF9624550.1"/>
    </source>
</evidence>
<keyword evidence="4" id="KW-0378">Hydrolase</keyword>
<dbReference type="InterPro" id="IPR002464">
    <property type="entry name" value="DNA/RNA_helicase_DEAH_CS"/>
</dbReference>
<dbReference type="PANTHER" id="PTHR18934:SF118">
    <property type="entry name" value="ATP-DEPENDENT RNA HELICASE DHX33"/>
    <property type="match status" value="1"/>
</dbReference>
<evidence type="ECO:0000256" key="5">
    <source>
        <dbReference type="ARBA" id="ARBA00022806"/>
    </source>
</evidence>
<protein>
    <recommendedName>
        <fullName evidence="2">RNA helicase</fullName>
        <ecNumber evidence="2">3.6.4.13</ecNumber>
    </recommendedName>
</protein>
<name>A0A835M9R7_9MAGN</name>
<dbReference type="GO" id="GO:0045943">
    <property type="term" value="P:positive regulation of transcription by RNA polymerase I"/>
    <property type="evidence" value="ECO:0007669"/>
    <property type="project" value="TreeGrafter"/>
</dbReference>
<comment type="caution">
    <text evidence="10">The sequence shown here is derived from an EMBL/GenBank/DDBJ whole genome shotgun (WGS) entry which is preliminary data.</text>
</comment>
<sequence>MTYTEKNDYYASKQRIEQQRKSLPIASAEKRIVEEVRKNDTLIIVGETGSGKSTQLPQFLFKAGFCREGKVIGITQPRRVASITVAKRVAEESGVELGQRVGYSIRFDDMTSPSTRIKYMTDGLLLRETLLDPFLSKYSVIIVDEAHERTVHTDVLLGLLKNVQEARSQSSSQQFNLEKTKSSNGTMLDKEIPQCSSILKPCQGRKFPPLKLIVMSASLDAKGFSDYFFGAKAVHIQGRQYPVDILYTNHVETDFLEAALITIFQIHLEEGPGDVLVFLTGQEEIESVERLVKERIRQLSEDNQNMIMFPIYSALPSEKQMLAFKPAPSGFRKASLWLDIKRRYYNVQGNNFTLLFAFVSLWFEVILATNIAETSLTIPGIKYVIDPGVVKARCYNPRTGMESLNIVPTSKAQALQRSGRAGREGPGKCFRLYPESEFSKLVESTVPEIKRCNLSNVILQLKALGVDDVVGFDFMEKPSRFTSFPKAAKLIAIVKALEHLFLLGALTEDSKLTSPVGHQMARLPLDPIYAKALIVASEFSCVEEMLIAVAMLSVESIFYTPREKLDEARNARKNFSSLEGDHLTLVNVFRSSAEFLEKRKMSGSKDKSAERSLGKWCKDNFINGRSLRHARDVHSQIRGHVEQMGLRITSCGDEIVQFRRCLTASFFLNAASKQPDGSYRVCAGGQIVRIHPSSVLFRTKAECIIFNELVRTNDDYIRNITIIDQLWLPELAPQYYAPQN</sequence>
<dbReference type="Pfam" id="PF21010">
    <property type="entry name" value="HA2_C"/>
    <property type="match status" value="1"/>
</dbReference>
<dbReference type="InterPro" id="IPR014001">
    <property type="entry name" value="Helicase_ATP-bd"/>
</dbReference>
<dbReference type="AlphaFoldDB" id="A0A835M9R7"/>
<dbReference type="EC" id="3.6.4.13" evidence="2"/>
<evidence type="ECO:0000259" key="8">
    <source>
        <dbReference type="PROSITE" id="PS51192"/>
    </source>
</evidence>
<dbReference type="FunFam" id="3.40.50.300:FF:000578">
    <property type="entry name" value="probable ATP-dependent RNA helicase DHX35"/>
    <property type="match status" value="1"/>
</dbReference>
<dbReference type="Gene3D" id="3.40.50.300">
    <property type="entry name" value="P-loop containing nucleotide triphosphate hydrolases"/>
    <property type="match status" value="2"/>
</dbReference>
<evidence type="ECO:0000256" key="2">
    <source>
        <dbReference type="ARBA" id="ARBA00012552"/>
    </source>
</evidence>
<evidence type="ECO:0000256" key="3">
    <source>
        <dbReference type="ARBA" id="ARBA00022741"/>
    </source>
</evidence>
<proteinExistence type="inferred from homology"/>
<dbReference type="Proteomes" id="UP000631114">
    <property type="component" value="Unassembled WGS sequence"/>
</dbReference>
<evidence type="ECO:0000256" key="4">
    <source>
        <dbReference type="ARBA" id="ARBA00022801"/>
    </source>
</evidence>
<dbReference type="OrthoDB" id="10253254at2759"/>
<evidence type="ECO:0000256" key="6">
    <source>
        <dbReference type="ARBA" id="ARBA00022840"/>
    </source>
</evidence>
<reference evidence="10 11" key="1">
    <citation type="submission" date="2020-10" db="EMBL/GenBank/DDBJ databases">
        <title>The Coptis chinensis genome and diversification of protoberbering-type alkaloids.</title>
        <authorList>
            <person name="Wang B."/>
            <person name="Shu S."/>
            <person name="Song C."/>
            <person name="Liu Y."/>
        </authorList>
    </citation>
    <scope>NUCLEOTIDE SEQUENCE [LARGE SCALE GENOMIC DNA]</scope>
    <source>
        <strain evidence="10">HL-2020</strain>
        <tissue evidence="10">Leaf</tissue>
    </source>
</reference>
<accession>A0A835M9R7</accession>
<feature type="domain" description="Helicase ATP-binding" evidence="8">
    <location>
        <begin position="33"/>
        <end position="237"/>
    </location>
</feature>
<dbReference type="EMBL" id="JADFTS010000001">
    <property type="protein sequence ID" value="KAF9624550.1"/>
    <property type="molecule type" value="Genomic_DNA"/>
</dbReference>
<keyword evidence="6" id="KW-0067">ATP-binding</keyword>